<protein>
    <submittedName>
        <fullName evidence="1">Uncharacterized protein</fullName>
    </submittedName>
</protein>
<name>A0A820I4C2_9BILA</name>
<dbReference type="Proteomes" id="UP000663836">
    <property type="component" value="Unassembled WGS sequence"/>
</dbReference>
<accession>A0A820I4C2</accession>
<sequence>MSTNHVSPIVNFQQSCEQKVVP</sequence>
<reference evidence="1" key="1">
    <citation type="submission" date="2021-02" db="EMBL/GenBank/DDBJ databases">
        <authorList>
            <person name="Nowell W R."/>
        </authorList>
    </citation>
    <scope>NUCLEOTIDE SEQUENCE</scope>
</reference>
<feature type="non-terminal residue" evidence="1">
    <location>
        <position position="22"/>
    </location>
</feature>
<proteinExistence type="predicted"/>
<organism evidence="1 2">
    <name type="scientific">Rotaria sordida</name>
    <dbReference type="NCBI Taxonomy" id="392033"/>
    <lineage>
        <taxon>Eukaryota</taxon>
        <taxon>Metazoa</taxon>
        <taxon>Spiralia</taxon>
        <taxon>Gnathifera</taxon>
        <taxon>Rotifera</taxon>
        <taxon>Eurotatoria</taxon>
        <taxon>Bdelloidea</taxon>
        <taxon>Philodinida</taxon>
        <taxon>Philodinidae</taxon>
        <taxon>Rotaria</taxon>
    </lineage>
</organism>
<dbReference type="EMBL" id="CAJOBD010036585">
    <property type="protein sequence ID" value="CAF4303984.1"/>
    <property type="molecule type" value="Genomic_DNA"/>
</dbReference>
<dbReference type="AlphaFoldDB" id="A0A820I4C2"/>
<gene>
    <name evidence="1" type="ORF">JBS370_LOCUS40486</name>
</gene>
<comment type="caution">
    <text evidence="1">The sequence shown here is derived from an EMBL/GenBank/DDBJ whole genome shotgun (WGS) entry which is preliminary data.</text>
</comment>
<evidence type="ECO:0000313" key="1">
    <source>
        <dbReference type="EMBL" id="CAF4303984.1"/>
    </source>
</evidence>
<evidence type="ECO:0000313" key="2">
    <source>
        <dbReference type="Proteomes" id="UP000663836"/>
    </source>
</evidence>